<protein>
    <submittedName>
        <fullName evidence="11">ABC transporter permease subunit</fullName>
    </submittedName>
</protein>
<dbReference type="AlphaFoldDB" id="A0A4Y9FD93"/>
<dbReference type="GO" id="GO:0006865">
    <property type="term" value="P:amino acid transport"/>
    <property type="evidence" value="ECO:0007669"/>
    <property type="project" value="UniProtKB-KW"/>
</dbReference>
<reference evidence="11 12" key="1">
    <citation type="submission" date="2019-03" db="EMBL/GenBank/DDBJ databases">
        <title>Thermus tengchongensis species for the arsenic transformation mechanism.</title>
        <authorList>
            <person name="Yuan G.C."/>
        </authorList>
    </citation>
    <scope>NUCLEOTIDE SEQUENCE [LARGE SCALE GENOMIC DNA]</scope>
    <source>
        <strain evidence="11 12">15W</strain>
    </source>
</reference>
<feature type="domain" description="ABC transmembrane type-1" evidence="10">
    <location>
        <begin position="81"/>
        <end position="354"/>
    </location>
</feature>
<comment type="similarity">
    <text evidence="2">Belongs to the binding-protein-dependent transport system permease family. HisMQ subfamily.</text>
</comment>
<keyword evidence="7 9" id="KW-1133">Transmembrane helix</keyword>
<feature type="transmembrane region" description="Helical" evidence="9">
    <location>
        <begin position="335"/>
        <end position="357"/>
    </location>
</feature>
<dbReference type="Gene3D" id="1.10.3720.10">
    <property type="entry name" value="MetI-like"/>
    <property type="match status" value="2"/>
</dbReference>
<dbReference type="NCBIfam" id="TIGR01726">
    <property type="entry name" value="HEQRo_perm_3TM"/>
    <property type="match status" value="1"/>
</dbReference>
<evidence type="ECO:0000313" key="12">
    <source>
        <dbReference type="Proteomes" id="UP000297668"/>
    </source>
</evidence>
<feature type="transmembrane region" description="Helical" evidence="9">
    <location>
        <begin position="235"/>
        <end position="258"/>
    </location>
</feature>
<dbReference type="InterPro" id="IPR043429">
    <property type="entry name" value="ArtM/GltK/GlnP/TcyL/YhdX-like"/>
</dbReference>
<dbReference type="PANTHER" id="PTHR30614:SF37">
    <property type="entry name" value="AMINO-ACID ABC TRANSPORTER PERMEASE PROTEIN YHDX-RELATED"/>
    <property type="match status" value="1"/>
</dbReference>
<dbReference type="InterPro" id="IPR035906">
    <property type="entry name" value="MetI-like_sf"/>
</dbReference>
<evidence type="ECO:0000256" key="9">
    <source>
        <dbReference type="RuleBase" id="RU363032"/>
    </source>
</evidence>
<accession>A0A4Y9FD93</accession>
<gene>
    <name evidence="11" type="ORF">E0687_05585</name>
</gene>
<proteinExistence type="inferred from homology"/>
<evidence type="ECO:0000256" key="2">
    <source>
        <dbReference type="ARBA" id="ARBA00010072"/>
    </source>
</evidence>
<comment type="subcellular location">
    <subcellularLocation>
        <location evidence="1 9">Cell membrane</location>
        <topology evidence="1 9">Multi-pass membrane protein</topology>
    </subcellularLocation>
</comment>
<evidence type="ECO:0000259" key="10">
    <source>
        <dbReference type="PROSITE" id="PS50928"/>
    </source>
</evidence>
<dbReference type="Proteomes" id="UP000297668">
    <property type="component" value="Unassembled WGS sequence"/>
</dbReference>
<feature type="transmembrane region" description="Helical" evidence="9">
    <location>
        <begin position="162"/>
        <end position="184"/>
    </location>
</feature>
<dbReference type="PANTHER" id="PTHR30614">
    <property type="entry name" value="MEMBRANE COMPONENT OF AMINO ACID ABC TRANSPORTER"/>
    <property type="match status" value="1"/>
</dbReference>
<name>A0A4Y9FD93_9DEIN</name>
<dbReference type="EMBL" id="SJZF01000008">
    <property type="protein sequence ID" value="TFU26483.1"/>
    <property type="molecule type" value="Genomic_DNA"/>
</dbReference>
<keyword evidence="6" id="KW-0029">Amino-acid transport</keyword>
<dbReference type="Pfam" id="PF00528">
    <property type="entry name" value="BPD_transp_1"/>
    <property type="match status" value="1"/>
</dbReference>
<dbReference type="CDD" id="cd06261">
    <property type="entry name" value="TM_PBP2"/>
    <property type="match status" value="1"/>
</dbReference>
<evidence type="ECO:0000256" key="8">
    <source>
        <dbReference type="ARBA" id="ARBA00023136"/>
    </source>
</evidence>
<dbReference type="GO" id="GO:0022857">
    <property type="term" value="F:transmembrane transporter activity"/>
    <property type="evidence" value="ECO:0007669"/>
    <property type="project" value="InterPro"/>
</dbReference>
<keyword evidence="3 9" id="KW-0813">Transport</keyword>
<sequence>MLRWRELVLQALVLGLVAWGLLFLVGTAKVRMAAQGIPFSYTFLTQEAGFSLSEGVTWAPGEGLRPYLPSDTYWQALLAGFFNTVKVALVGLVVASLLGLLVAVGRLSANPLARGLAFAYVELIRNTPLLLQLFVWYFAVFLKLPPWENAVTWGGMHLSQRGLLLPEPVLTPTALAAALGLVLAYRLRARATLAGLALLVPTLASWLVWGPPLRVSPVVVGPFGARGGLALSPEFAALALGVTVYTSAFIAEVVRGALQAVPKGQREAALALGLSGWDAFRLVILPQAVRIAVPPLANQYLNLAKNTSLGVAVGYPDLFSVYSTVANQSGRSLEAILLVMAVYLSFSLSISGLVNAYNRRVALRWKL</sequence>
<dbReference type="InterPro" id="IPR010065">
    <property type="entry name" value="AA_ABC_transptr_permease_3TM"/>
</dbReference>
<evidence type="ECO:0000256" key="4">
    <source>
        <dbReference type="ARBA" id="ARBA00022475"/>
    </source>
</evidence>
<evidence type="ECO:0000256" key="3">
    <source>
        <dbReference type="ARBA" id="ARBA00022448"/>
    </source>
</evidence>
<evidence type="ECO:0000256" key="1">
    <source>
        <dbReference type="ARBA" id="ARBA00004651"/>
    </source>
</evidence>
<feature type="transmembrane region" description="Helical" evidence="9">
    <location>
        <begin position="73"/>
        <end position="102"/>
    </location>
</feature>
<dbReference type="GO" id="GO:0043190">
    <property type="term" value="C:ATP-binding cassette (ABC) transporter complex"/>
    <property type="evidence" value="ECO:0007669"/>
    <property type="project" value="InterPro"/>
</dbReference>
<feature type="transmembrane region" description="Helical" evidence="9">
    <location>
        <begin position="123"/>
        <end position="142"/>
    </location>
</feature>
<evidence type="ECO:0000313" key="11">
    <source>
        <dbReference type="EMBL" id="TFU26483.1"/>
    </source>
</evidence>
<feature type="transmembrane region" description="Helical" evidence="9">
    <location>
        <begin position="191"/>
        <end position="209"/>
    </location>
</feature>
<organism evidence="11 12">
    <name type="scientific">Thermus tengchongensis</name>
    <dbReference type="NCBI Taxonomy" id="1214928"/>
    <lineage>
        <taxon>Bacteria</taxon>
        <taxon>Thermotogati</taxon>
        <taxon>Deinococcota</taxon>
        <taxon>Deinococci</taxon>
        <taxon>Thermales</taxon>
        <taxon>Thermaceae</taxon>
        <taxon>Thermus</taxon>
    </lineage>
</organism>
<keyword evidence="8 9" id="KW-0472">Membrane</keyword>
<dbReference type="PROSITE" id="PS50928">
    <property type="entry name" value="ABC_TM1"/>
    <property type="match status" value="1"/>
</dbReference>
<evidence type="ECO:0000256" key="5">
    <source>
        <dbReference type="ARBA" id="ARBA00022692"/>
    </source>
</evidence>
<keyword evidence="5 9" id="KW-0812">Transmembrane</keyword>
<dbReference type="InterPro" id="IPR000515">
    <property type="entry name" value="MetI-like"/>
</dbReference>
<dbReference type="RefSeq" id="WP_135260050.1">
    <property type="nucleotide sequence ID" value="NZ_SJZF01000008.1"/>
</dbReference>
<comment type="caution">
    <text evidence="11">The sequence shown here is derived from an EMBL/GenBank/DDBJ whole genome shotgun (WGS) entry which is preliminary data.</text>
</comment>
<evidence type="ECO:0000256" key="7">
    <source>
        <dbReference type="ARBA" id="ARBA00022989"/>
    </source>
</evidence>
<dbReference type="SUPFAM" id="SSF161098">
    <property type="entry name" value="MetI-like"/>
    <property type="match status" value="2"/>
</dbReference>
<keyword evidence="4" id="KW-1003">Cell membrane</keyword>
<evidence type="ECO:0000256" key="6">
    <source>
        <dbReference type="ARBA" id="ARBA00022970"/>
    </source>
</evidence>